<evidence type="ECO:0000256" key="1">
    <source>
        <dbReference type="SAM" id="MobiDB-lite"/>
    </source>
</evidence>
<accession>A0ABY5ZJZ2</accession>
<gene>
    <name evidence="2" type="ORF">L9S41_17050</name>
</gene>
<reference evidence="2" key="1">
    <citation type="journal article" date="2022" name="Environ. Microbiol.">
        <title>Geoalkalibacter halelectricus SAP #1 sp. nov. possessing extracellular electron transfer and mineral#reducing capabilities from a haloalkaline environment.</title>
        <authorList>
            <person name="Yadav S."/>
            <person name="Singh R."/>
            <person name="Sundharam S.S."/>
            <person name="Chaudhary S."/>
            <person name="Krishnamurthi S."/>
            <person name="Patil S.A."/>
        </authorList>
    </citation>
    <scope>NUCLEOTIDE SEQUENCE</scope>
    <source>
        <strain evidence="2">SAP-1</strain>
    </source>
</reference>
<organism evidence="2 3">
    <name type="scientific">Geoalkalibacter halelectricus</name>
    <dbReference type="NCBI Taxonomy" id="2847045"/>
    <lineage>
        <taxon>Bacteria</taxon>
        <taxon>Pseudomonadati</taxon>
        <taxon>Thermodesulfobacteriota</taxon>
        <taxon>Desulfuromonadia</taxon>
        <taxon>Desulfuromonadales</taxon>
        <taxon>Geoalkalibacteraceae</taxon>
        <taxon>Geoalkalibacter</taxon>
    </lineage>
</organism>
<evidence type="ECO:0000313" key="3">
    <source>
        <dbReference type="Proteomes" id="UP001060414"/>
    </source>
</evidence>
<feature type="compositionally biased region" description="Polar residues" evidence="1">
    <location>
        <begin position="78"/>
        <end position="91"/>
    </location>
</feature>
<dbReference type="RefSeq" id="WP_260747723.1">
    <property type="nucleotide sequence ID" value="NZ_CP092109.1"/>
</dbReference>
<protein>
    <submittedName>
        <fullName evidence="2">Tubulin-specific chaperone A</fullName>
    </submittedName>
</protein>
<feature type="region of interest" description="Disordered" evidence="1">
    <location>
        <begin position="72"/>
        <end position="91"/>
    </location>
</feature>
<evidence type="ECO:0000313" key="2">
    <source>
        <dbReference type="EMBL" id="UWZ79368.1"/>
    </source>
</evidence>
<dbReference type="EMBL" id="CP092109">
    <property type="protein sequence ID" value="UWZ79368.1"/>
    <property type="molecule type" value="Genomic_DNA"/>
</dbReference>
<name>A0ABY5ZJZ2_9BACT</name>
<sequence length="91" mass="9826">MDFTALKNPVVLAILAGSVIVTNVVTYNVSSPSADYCGPAVEQALAENQAMLDALQQRLAEDDADLERALRPREGLNPNRSGGLNWNESIR</sequence>
<keyword evidence="3" id="KW-1185">Reference proteome</keyword>
<dbReference type="Proteomes" id="UP001060414">
    <property type="component" value="Chromosome"/>
</dbReference>
<proteinExistence type="predicted"/>